<feature type="binding site" evidence="12">
    <location>
        <position position="431"/>
    </location>
    <ligand>
        <name>K(+)</name>
        <dbReference type="ChEBI" id="CHEBI:29103"/>
    </ligand>
</feature>
<feature type="binding site" evidence="12">
    <location>
        <position position="218"/>
    </location>
    <ligand>
        <name>K(+)</name>
        <dbReference type="ChEBI" id="CHEBI:29103"/>
    </ligand>
</feature>
<dbReference type="AlphaFoldDB" id="A0A424YFN6"/>
<gene>
    <name evidence="14" type="ORF">D5R97_04200</name>
</gene>
<dbReference type="EMBL" id="QZAA01000112">
    <property type="protein sequence ID" value="RQD76593.1"/>
    <property type="molecule type" value="Genomic_DNA"/>
</dbReference>
<evidence type="ECO:0000313" key="14">
    <source>
        <dbReference type="EMBL" id="RQD76593.1"/>
    </source>
</evidence>
<evidence type="ECO:0000256" key="9">
    <source>
        <dbReference type="ARBA" id="ARBA00022989"/>
    </source>
</evidence>
<keyword evidence="3" id="KW-0813">Transport</keyword>
<keyword evidence="12" id="KW-0479">Metal-binding</keyword>
<dbReference type="GO" id="GO:0005886">
    <property type="term" value="C:plasma membrane"/>
    <property type="evidence" value="ECO:0007669"/>
    <property type="project" value="UniProtKB-SubCell"/>
</dbReference>
<feature type="binding site" evidence="12">
    <location>
        <position position="314"/>
    </location>
    <ligand>
        <name>K(+)</name>
        <dbReference type="ChEBI" id="CHEBI:29103"/>
    </ligand>
</feature>
<keyword evidence="4" id="KW-1003">Cell membrane</keyword>
<evidence type="ECO:0000256" key="7">
    <source>
        <dbReference type="ARBA" id="ARBA00022692"/>
    </source>
</evidence>
<dbReference type="GO" id="GO:0015379">
    <property type="term" value="F:potassium:chloride symporter activity"/>
    <property type="evidence" value="ECO:0007669"/>
    <property type="project" value="InterPro"/>
</dbReference>
<evidence type="ECO:0000313" key="15">
    <source>
        <dbReference type="Proteomes" id="UP000285138"/>
    </source>
</evidence>
<protein>
    <submittedName>
        <fullName evidence="14">TrkH family potassium uptake protein</fullName>
    </submittedName>
</protein>
<evidence type="ECO:0000256" key="5">
    <source>
        <dbReference type="ARBA" id="ARBA00022519"/>
    </source>
</evidence>
<evidence type="ECO:0000256" key="10">
    <source>
        <dbReference type="ARBA" id="ARBA00023065"/>
    </source>
</evidence>
<feature type="transmembrane region" description="Helical" evidence="13">
    <location>
        <begin position="134"/>
        <end position="160"/>
    </location>
</feature>
<evidence type="ECO:0000256" key="4">
    <source>
        <dbReference type="ARBA" id="ARBA00022475"/>
    </source>
</evidence>
<feature type="transmembrane region" description="Helical" evidence="13">
    <location>
        <begin position="388"/>
        <end position="410"/>
    </location>
</feature>
<keyword evidence="7 13" id="KW-0812">Transmembrane</keyword>
<dbReference type="PIRSF" id="PIRSF006247">
    <property type="entry name" value="TrkH"/>
    <property type="match status" value="1"/>
</dbReference>
<evidence type="ECO:0000256" key="13">
    <source>
        <dbReference type="SAM" id="Phobius"/>
    </source>
</evidence>
<keyword evidence="9 13" id="KW-1133">Transmembrane helix</keyword>
<comment type="subcellular location">
    <subcellularLocation>
        <location evidence="1">Cell inner membrane</location>
        <topology evidence="1">Multi-pass membrane protein</topology>
    </subcellularLocation>
</comment>
<feature type="transmembrane region" description="Helical" evidence="13">
    <location>
        <begin position="455"/>
        <end position="477"/>
    </location>
</feature>
<evidence type="ECO:0000256" key="11">
    <source>
        <dbReference type="ARBA" id="ARBA00023136"/>
    </source>
</evidence>
<comment type="similarity">
    <text evidence="2">Belongs to the TrkH potassium transport family.</text>
</comment>
<feature type="transmembrane region" description="Helical" evidence="13">
    <location>
        <begin position="270"/>
        <end position="293"/>
    </location>
</feature>
<evidence type="ECO:0000256" key="8">
    <source>
        <dbReference type="ARBA" id="ARBA00022958"/>
    </source>
</evidence>
<dbReference type="InterPro" id="IPR004772">
    <property type="entry name" value="TrkH"/>
</dbReference>
<name>A0A424YFN6_9FIRM</name>
<feature type="binding site" evidence="12">
    <location>
        <position position="110"/>
    </location>
    <ligand>
        <name>K(+)</name>
        <dbReference type="ChEBI" id="CHEBI:29103"/>
    </ligand>
</feature>
<evidence type="ECO:0000256" key="2">
    <source>
        <dbReference type="ARBA" id="ARBA00009137"/>
    </source>
</evidence>
<keyword evidence="6" id="KW-0633">Potassium transport</keyword>
<evidence type="ECO:0000256" key="3">
    <source>
        <dbReference type="ARBA" id="ARBA00022448"/>
    </source>
</evidence>
<proteinExistence type="inferred from homology"/>
<dbReference type="Pfam" id="PF02386">
    <property type="entry name" value="TrkH"/>
    <property type="match status" value="1"/>
</dbReference>
<feature type="binding site" evidence="12">
    <location>
        <position position="313"/>
    </location>
    <ligand>
        <name>K(+)</name>
        <dbReference type="ChEBI" id="CHEBI:29103"/>
    </ligand>
</feature>
<evidence type="ECO:0000256" key="12">
    <source>
        <dbReference type="PIRSR" id="PIRSR006247-1"/>
    </source>
</evidence>
<reference evidence="14 15" key="1">
    <citation type="submission" date="2018-08" db="EMBL/GenBank/DDBJ databases">
        <title>The metabolism and importance of syntrophic acetate oxidation coupled to methane or sulfide production in haloalkaline environments.</title>
        <authorList>
            <person name="Timmers P.H.A."/>
            <person name="Vavourakis C.D."/>
            <person name="Sorokin D.Y."/>
            <person name="Sinninghe Damste J.S."/>
            <person name="Muyzer G."/>
            <person name="Stams A.J.M."/>
            <person name="Plugge C.M."/>
        </authorList>
    </citation>
    <scope>NUCLEOTIDE SEQUENCE [LARGE SCALE GENOMIC DNA]</scope>
    <source>
        <strain evidence="14">MSAO_Bac1</strain>
    </source>
</reference>
<evidence type="ECO:0000256" key="6">
    <source>
        <dbReference type="ARBA" id="ARBA00022538"/>
    </source>
</evidence>
<accession>A0A424YFN6</accession>
<organism evidence="14 15">
    <name type="scientific">Candidatus Syntrophonatronum acetioxidans</name>
    <dbReference type="NCBI Taxonomy" id="1795816"/>
    <lineage>
        <taxon>Bacteria</taxon>
        <taxon>Bacillati</taxon>
        <taxon>Bacillota</taxon>
        <taxon>Clostridia</taxon>
        <taxon>Eubacteriales</taxon>
        <taxon>Syntrophomonadaceae</taxon>
        <taxon>Candidatus Syntrophonatronum</taxon>
    </lineage>
</organism>
<sequence>MRLKVVLHMLGVLIIFIGIFELFPLLWSIFYQEEEAIVFLVCILITLGAGCFLKRLGKYAENITLKESFAFVTLGWVLAGIFGSFPFYFAGIFTNYVDAFFESMSGFTTTGATVIEDIEKLGHGILIWRSMTQWLGGMGIIALFVAVLPRLGGGTFYLFRAEIPGPVKEKIVPRIAETAKILWGIYLFISLAQFIMLLLSGLSVFDSFNHTFTTMATGGFSTRNESIAAFNNPFTEGVIIAFMFMAGVNFSLYYALFRGNIKSIFQDYEFRFYLSFLAVTGLIVSIILFLYTYDSIFDSIRYGFFQVVSITTTTGFATDDFNEWPPFLRGVLFFLKFMGGCGGSTGGSIKQIRIIVAAKLCFREVYRIIHPRAVIPVRLGNKSISENVAMNIAGFVLFYILIFVVSSLLMTSFGLELVSAFSAVAATLGNVGPGLDLVGPLETYAPIPSPGKILLSFLMLVGRLEIFTVMVLLLGLIPKSWFPSNR</sequence>
<dbReference type="GO" id="GO:0046872">
    <property type="term" value="F:metal ion binding"/>
    <property type="evidence" value="ECO:0007669"/>
    <property type="project" value="UniProtKB-KW"/>
</dbReference>
<keyword evidence="10" id="KW-0406">Ion transport</keyword>
<keyword evidence="11 13" id="KW-0472">Membrane</keyword>
<feature type="transmembrane region" description="Helical" evidence="13">
    <location>
        <begin position="7"/>
        <end position="30"/>
    </location>
</feature>
<evidence type="ECO:0000256" key="1">
    <source>
        <dbReference type="ARBA" id="ARBA00004429"/>
    </source>
</evidence>
<feature type="transmembrane region" description="Helical" evidence="13">
    <location>
        <begin position="36"/>
        <end position="57"/>
    </location>
</feature>
<dbReference type="PANTHER" id="PTHR32024">
    <property type="entry name" value="TRK SYSTEM POTASSIUM UPTAKE PROTEIN TRKG-RELATED"/>
    <property type="match status" value="1"/>
</dbReference>
<dbReference type="InterPro" id="IPR003445">
    <property type="entry name" value="Cat_transpt"/>
</dbReference>
<feature type="binding site" evidence="12">
    <location>
        <position position="430"/>
    </location>
    <ligand>
        <name>K(+)</name>
        <dbReference type="ChEBI" id="CHEBI:29103"/>
    </ligand>
</feature>
<feature type="binding site" evidence="12">
    <location>
        <position position="109"/>
    </location>
    <ligand>
        <name>K(+)</name>
        <dbReference type="ChEBI" id="CHEBI:29103"/>
    </ligand>
</feature>
<keyword evidence="5" id="KW-0997">Cell inner membrane</keyword>
<feature type="transmembrane region" description="Helical" evidence="13">
    <location>
        <begin position="69"/>
        <end position="93"/>
    </location>
</feature>
<comment type="caution">
    <text evidence="14">The sequence shown here is derived from an EMBL/GenBank/DDBJ whole genome shotgun (WGS) entry which is preliminary data.</text>
</comment>
<feature type="transmembrane region" description="Helical" evidence="13">
    <location>
        <begin position="238"/>
        <end position="258"/>
    </location>
</feature>
<keyword evidence="8 12" id="KW-0630">Potassium</keyword>
<feature type="transmembrane region" description="Helical" evidence="13">
    <location>
        <begin position="181"/>
        <end position="205"/>
    </location>
</feature>
<dbReference type="PANTHER" id="PTHR32024:SF2">
    <property type="entry name" value="TRK SYSTEM POTASSIUM UPTAKE PROTEIN TRKG-RELATED"/>
    <property type="match status" value="1"/>
</dbReference>
<dbReference type="Proteomes" id="UP000285138">
    <property type="component" value="Unassembled WGS sequence"/>
</dbReference>